<dbReference type="AlphaFoldDB" id="A0A7X2TR89"/>
<dbReference type="Proteomes" id="UP000460549">
    <property type="component" value="Unassembled WGS sequence"/>
</dbReference>
<evidence type="ECO:0000313" key="2">
    <source>
        <dbReference type="EMBL" id="MSU05915.1"/>
    </source>
</evidence>
<reference evidence="2 3" key="1">
    <citation type="submission" date="2019-08" db="EMBL/GenBank/DDBJ databases">
        <title>In-depth cultivation of the pig gut microbiome towards novel bacterial diversity and tailored functional studies.</title>
        <authorList>
            <person name="Wylensek D."/>
            <person name="Hitch T.C.A."/>
            <person name="Clavel T."/>
        </authorList>
    </citation>
    <scope>NUCLEOTIDE SEQUENCE [LARGE SCALE GENOMIC DNA]</scope>
    <source>
        <strain evidence="2 3">NM-380-WT-3C1</strain>
    </source>
</reference>
<proteinExistence type="predicted"/>
<keyword evidence="1" id="KW-0812">Transmembrane</keyword>
<evidence type="ECO:0000256" key="1">
    <source>
        <dbReference type="SAM" id="Phobius"/>
    </source>
</evidence>
<keyword evidence="1" id="KW-0472">Membrane</keyword>
<keyword evidence="3" id="KW-1185">Reference proteome</keyword>
<dbReference type="RefSeq" id="WP_154424823.1">
    <property type="nucleotide sequence ID" value="NZ_VUNN01000004.1"/>
</dbReference>
<keyword evidence="1" id="KW-1133">Transmembrane helix</keyword>
<sequence>MELWKRIGGAILGGIEGYALYMLIVFIGNQDLTEEISIVFVIIGAIIGFFAPIITIIGILLLFELLREANNRNNPRKGTFV</sequence>
<gene>
    <name evidence="2" type="ORF">FYJ80_03860</name>
</gene>
<organism evidence="2 3">
    <name type="scientific">Bullifex porci</name>
    <dbReference type="NCBI Taxonomy" id="2606638"/>
    <lineage>
        <taxon>Bacteria</taxon>
        <taxon>Pseudomonadati</taxon>
        <taxon>Spirochaetota</taxon>
        <taxon>Spirochaetia</taxon>
        <taxon>Spirochaetales</taxon>
        <taxon>Spirochaetaceae</taxon>
        <taxon>Bullifex</taxon>
    </lineage>
</organism>
<accession>A0A7X2TR89</accession>
<dbReference type="EMBL" id="VUNN01000004">
    <property type="protein sequence ID" value="MSU05915.1"/>
    <property type="molecule type" value="Genomic_DNA"/>
</dbReference>
<protein>
    <submittedName>
        <fullName evidence="2">Uncharacterized protein</fullName>
    </submittedName>
</protein>
<comment type="caution">
    <text evidence="2">The sequence shown here is derived from an EMBL/GenBank/DDBJ whole genome shotgun (WGS) entry which is preliminary data.</text>
</comment>
<evidence type="ECO:0000313" key="3">
    <source>
        <dbReference type="Proteomes" id="UP000460549"/>
    </source>
</evidence>
<feature type="transmembrane region" description="Helical" evidence="1">
    <location>
        <begin position="7"/>
        <end position="27"/>
    </location>
</feature>
<feature type="transmembrane region" description="Helical" evidence="1">
    <location>
        <begin position="39"/>
        <end position="63"/>
    </location>
</feature>
<name>A0A7X2TR89_9SPIO</name>